<dbReference type="SUPFAM" id="SSF46689">
    <property type="entry name" value="Homeodomain-like"/>
    <property type="match status" value="1"/>
</dbReference>
<dbReference type="Pfam" id="PF00440">
    <property type="entry name" value="TetR_N"/>
    <property type="match status" value="1"/>
</dbReference>
<sequence length="215" mass="24498">MNQTATQTEARQSLTAEAWANAALEAIAAGGLDAVAVEPLARKLKVTKGSFYWHFNNRGELIRAALALWEKSETVDILARIEPTQDPYERIVTVFKQANASYRAGRLYLAIASGEDHPVISEYVRRVSESRMTYLRDCYRDLGFSEARARHWARFAYATFMGNLQIRRDTPDAMPQGDEFNEYLRLMITTLIPREVVDDSVPPSRVVQMRRKVKP</sequence>
<evidence type="ECO:0000313" key="5">
    <source>
        <dbReference type="Proteomes" id="UP000244248"/>
    </source>
</evidence>
<evidence type="ECO:0000313" key="4">
    <source>
        <dbReference type="EMBL" id="PTU30376.1"/>
    </source>
</evidence>
<gene>
    <name evidence="4" type="ORF">CJD38_15660</name>
</gene>
<dbReference type="Gene3D" id="1.10.357.10">
    <property type="entry name" value="Tetracycline Repressor, domain 2"/>
    <property type="match status" value="1"/>
</dbReference>
<dbReference type="InterPro" id="IPR050109">
    <property type="entry name" value="HTH-type_TetR-like_transc_reg"/>
</dbReference>
<feature type="DNA-binding region" description="H-T-H motif" evidence="2">
    <location>
        <begin position="36"/>
        <end position="55"/>
    </location>
</feature>
<comment type="caution">
    <text evidence="4">The sequence shown here is derived from an EMBL/GenBank/DDBJ whole genome shotgun (WGS) entry which is preliminary data.</text>
</comment>
<dbReference type="OrthoDB" id="4541465at2"/>
<organism evidence="4 5">
    <name type="scientific">Stenotrophobium rhamnosiphilum</name>
    <dbReference type="NCBI Taxonomy" id="2029166"/>
    <lineage>
        <taxon>Bacteria</taxon>
        <taxon>Pseudomonadati</taxon>
        <taxon>Pseudomonadota</taxon>
        <taxon>Gammaproteobacteria</taxon>
        <taxon>Nevskiales</taxon>
        <taxon>Nevskiaceae</taxon>
        <taxon>Stenotrophobium</taxon>
    </lineage>
</organism>
<dbReference type="GO" id="GO:0003700">
    <property type="term" value="F:DNA-binding transcription factor activity"/>
    <property type="evidence" value="ECO:0007669"/>
    <property type="project" value="TreeGrafter"/>
</dbReference>
<dbReference type="PANTHER" id="PTHR30055">
    <property type="entry name" value="HTH-TYPE TRANSCRIPTIONAL REGULATOR RUTR"/>
    <property type="match status" value="1"/>
</dbReference>
<evidence type="ECO:0000256" key="2">
    <source>
        <dbReference type="PROSITE-ProRule" id="PRU00335"/>
    </source>
</evidence>
<proteinExistence type="predicted"/>
<keyword evidence="1 2" id="KW-0238">DNA-binding</keyword>
<dbReference type="InterPro" id="IPR001647">
    <property type="entry name" value="HTH_TetR"/>
</dbReference>
<feature type="domain" description="HTH tetR-type" evidence="3">
    <location>
        <begin position="13"/>
        <end position="73"/>
    </location>
</feature>
<dbReference type="PROSITE" id="PS50977">
    <property type="entry name" value="HTH_TETR_2"/>
    <property type="match status" value="1"/>
</dbReference>
<dbReference type="GO" id="GO:0000976">
    <property type="term" value="F:transcription cis-regulatory region binding"/>
    <property type="evidence" value="ECO:0007669"/>
    <property type="project" value="TreeGrafter"/>
</dbReference>
<dbReference type="PANTHER" id="PTHR30055:SF237">
    <property type="entry name" value="TRANSCRIPTIONAL REPRESSOR MCE3R"/>
    <property type="match status" value="1"/>
</dbReference>
<evidence type="ECO:0000256" key="1">
    <source>
        <dbReference type="ARBA" id="ARBA00023125"/>
    </source>
</evidence>
<keyword evidence="5" id="KW-1185">Reference proteome</keyword>
<dbReference type="Proteomes" id="UP000244248">
    <property type="component" value="Unassembled WGS sequence"/>
</dbReference>
<dbReference type="AlphaFoldDB" id="A0A2T5MCS3"/>
<dbReference type="EMBL" id="QANS01000006">
    <property type="protein sequence ID" value="PTU30376.1"/>
    <property type="molecule type" value="Genomic_DNA"/>
</dbReference>
<name>A0A2T5MCS3_9GAMM</name>
<accession>A0A2T5MCS3</accession>
<dbReference type="RefSeq" id="WP_107941321.1">
    <property type="nucleotide sequence ID" value="NZ_QANS01000006.1"/>
</dbReference>
<dbReference type="InterPro" id="IPR009057">
    <property type="entry name" value="Homeodomain-like_sf"/>
</dbReference>
<evidence type="ECO:0000259" key="3">
    <source>
        <dbReference type="PROSITE" id="PS50977"/>
    </source>
</evidence>
<protein>
    <submittedName>
        <fullName evidence="4">TetR/AcrR family transcriptional regulator</fullName>
    </submittedName>
</protein>
<reference evidence="4 5" key="1">
    <citation type="submission" date="2018-04" db="EMBL/GenBank/DDBJ databases">
        <title>Novel species isolated from glacier.</title>
        <authorList>
            <person name="Liu Q."/>
            <person name="Xin Y.-H."/>
        </authorList>
    </citation>
    <scope>NUCLEOTIDE SEQUENCE [LARGE SCALE GENOMIC DNA]</scope>
    <source>
        <strain evidence="4 5">GT1R17</strain>
    </source>
</reference>